<dbReference type="PANTHER" id="PTHR39515:SF2">
    <property type="entry name" value="HTH-TYPE TRANSCRIPTIONAL REGULATOR RV0880"/>
    <property type="match status" value="1"/>
</dbReference>
<dbReference type="PROSITE" id="PS50995">
    <property type="entry name" value="HTH_MARR_2"/>
    <property type="match status" value="1"/>
</dbReference>
<accession>A0A1J4N1N2</accession>
<dbReference type="PRINTS" id="PR00598">
    <property type="entry name" value="HTHMARR"/>
</dbReference>
<dbReference type="GO" id="GO:0003700">
    <property type="term" value="F:DNA-binding transcription factor activity"/>
    <property type="evidence" value="ECO:0007669"/>
    <property type="project" value="InterPro"/>
</dbReference>
<dbReference type="AlphaFoldDB" id="A0A1J4N1N2"/>
<dbReference type="Gene3D" id="1.10.10.10">
    <property type="entry name" value="Winged helix-like DNA-binding domain superfamily/Winged helix DNA-binding domain"/>
    <property type="match status" value="1"/>
</dbReference>
<keyword evidence="3" id="KW-0804">Transcription</keyword>
<dbReference type="InterPro" id="IPR023187">
    <property type="entry name" value="Tscrpt_reg_MarR-type_CS"/>
</dbReference>
<organism evidence="5 6">
    <name type="scientific">Nocardioides luteus</name>
    <dbReference type="NCBI Taxonomy" id="1844"/>
    <lineage>
        <taxon>Bacteria</taxon>
        <taxon>Bacillati</taxon>
        <taxon>Actinomycetota</taxon>
        <taxon>Actinomycetes</taxon>
        <taxon>Propionibacteriales</taxon>
        <taxon>Nocardioidaceae</taxon>
        <taxon>Nocardioides</taxon>
    </lineage>
</organism>
<keyword evidence="1" id="KW-0805">Transcription regulation</keyword>
<dbReference type="PANTHER" id="PTHR39515">
    <property type="entry name" value="CONSERVED PROTEIN"/>
    <property type="match status" value="1"/>
</dbReference>
<dbReference type="EMBL" id="JZDQ02000032">
    <property type="protein sequence ID" value="OIJ24839.1"/>
    <property type="molecule type" value="Genomic_DNA"/>
</dbReference>
<dbReference type="Proteomes" id="UP000033772">
    <property type="component" value="Unassembled WGS sequence"/>
</dbReference>
<dbReference type="InterPro" id="IPR000835">
    <property type="entry name" value="HTH_MarR-typ"/>
</dbReference>
<dbReference type="InterPro" id="IPR036388">
    <property type="entry name" value="WH-like_DNA-bd_sf"/>
</dbReference>
<evidence type="ECO:0000259" key="4">
    <source>
        <dbReference type="PROSITE" id="PS50995"/>
    </source>
</evidence>
<name>A0A1J4N1N2_9ACTN</name>
<feature type="domain" description="HTH marR-type" evidence="4">
    <location>
        <begin position="20"/>
        <end position="156"/>
    </location>
</feature>
<dbReference type="InterPro" id="IPR052526">
    <property type="entry name" value="HTH-type_Bedaq_tolerance"/>
</dbReference>
<keyword evidence="6" id="KW-1185">Reference proteome</keyword>
<evidence type="ECO:0000256" key="2">
    <source>
        <dbReference type="ARBA" id="ARBA00023125"/>
    </source>
</evidence>
<protein>
    <submittedName>
        <fullName evidence="5">MarR family transcriptional regulator</fullName>
    </submittedName>
</protein>
<dbReference type="SUPFAM" id="SSF46785">
    <property type="entry name" value="Winged helix' DNA-binding domain"/>
    <property type="match status" value="1"/>
</dbReference>
<keyword evidence="2" id="KW-0238">DNA-binding</keyword>
<evidence type="ECO:0000313" key="6">
    <source>
        <dbReference type="Proteomes" id="UP000033772"/>
    </source>
</evidence>
<dbReference type="InterPro" id="IPR036390">
    <property type="entry name" value="WH_DNA-bd_sf"/>
</dbReference>
<dbReference type="Pfam" id="PF01047">
    <property type="entry name" value="MarR"/>
    <property type="match status" value="1"/>
</dbReference>
<dbReference type="STRING" id="1844.UG56_020610"/>
<comment type="caution">
    <text evidence="5">The sequence shown here is derived from an EMBL/GenBank/DDBJ whole genome shotgun (WGS) entry which is preliminary data.</text>
</comment>
<proteinExistence type="predicted"/>
<dbReference type="GO" id="GO:0003677">
    <property type="term" value="F:DNA binding"/>
    <property type="evidence" value="ECO:0007669"/>
    <property type="project" value="UniProtKB-KW"/>
</dbReference>
<dbReference type="PROSITE" id="PS01117">
    <property type="entry name" value="HTH_MARR_1"/>
    <property type="match status" value="1"/>
</dbReference>
<dbReference type="SMART" id="SM00347">
    <property type="entry name" value="HTH_MARR"/>
    <property type="match status" value="1"/>
</dbReference>
<reference evidence="5" key="1">
    <citation type="submission" date="2016-10" db="EMBL/GenBank/DDBJ databases">
        <title>Draft Genome Sequence of Nocardioides luteus Strain BAFB, an Alkane-Degrading Bacterium Isolated from JP-7 Polluted Soil.</title>
        <authorList>
            <person name="Brown L."/>
            <person name="Ruiz O.N."/>
            <person name="Gunasekera T."/>
        </authorList>
    </citation>
    <scope>NUCLEOTIDE SEQUENCE [LARGE SCALE GENOMIC DNA]</scope>
    <source>
        <strain evidence="5">BAFB</strain>
    </source>
</reference>
<gene>
    <name evidence="5" type="ORF">UG56_020610</name>
</gene>
<sequence length="157" mass="17383">MLTDMPTAQPVSAPDAASDIPEVASLLRTSVMRMRRRLANERHPDNDLSLGSMAVLGALYACDEMTLGALAGRERVQPPSMTRMVNFLEEGGYVVRRQGETDRRQVLVSITDKGRRTVRKDRLSRDAWLAQQLVDLDADELAALRTAASIMERIATS</sequence>
<dbReference type="OrthoDB" id="9804055at2"/>
<evidence type="ECO:0000256" key="3">
    <source>
        <dbReference type="ARBA" id="ARBA00023163"/>
    </source>
</evidence>
<evidence type="ECO:0000313" key="5">
    <source>
        <dbReference type="EMBL" id="OIJ24839.1"/>
    </source>
</evidence>
<evidence type="ECO:0000256" key="1">
    <source>
        <dbReference type="ARBA" id="ARBA00023015"/>
    </source>
</evidence>